<organism evidence="3 4">
    <name type="scientific">Fusarium tricinctum</name>
    <dbReference type="NCBI Taxonomy" id="61284"/>
    <lineage>
        <taxon>Eukaryota</taxon>
        <taxon>Fungi</taxon>
        <taxon>Dikarya</taxon>
        <taxon>Ascomycota</taxon>
        <taxon>Pezizomycotina</taxon>
        <taxon>Sordariomycetes</taxon>
        <taxon>Hypocreomycetidae</taxon>
        <taxon>Hypocreales</taxon>
        <taxon>Nectriaceae</taxon>
        <taxon>Fusarium</taxon>
        <taxon>Fusarium tricinctum species complex</taxon>
    </lineage>
</organism>
<dbReference type="OrthoDB" id="203908at2759"/>
<evidence type="ECO:0000256" key="1">
    <source>
        <dbReference type="ARBA" id="ARBA00022857"/>
    </source>
</evidence>
<comment type="caution">
    <text evidence="3">The sequence shown here is derived from an EMBL/GenBank/DDBJ whole genome shotgun (WGS) entry which is preliminary data.</text>
</comment>
<evidence type="ECO:0000313" key="3">
    <source>
        <dbReference type="EMBL" id="KAH7242718.1"/>
    </source>
</evidence>
<dbReference type="GO" id="GO:0070402">
    <property type="term" value="F:NADPH binding"/>
    <property type="evidence" value="ECO:0007669"/>
    <property type="project" value="TreeGrafter"/>
</dbReference>
<reference evidence="3" key="1">
    <citation type="journal article" date="2021" name="Nat. Commun.">
        <title>Genetic determinants of endophytism in the Arabidopsis root mycobiome.</title>
        <authorList>
            <person name="Mesny F."/>
            <person name="Miyauchi S."/>
            <person name="Thiergart T."/>
            <person name="Pickel B."/>
            <person name="Atanasova L."/>
            <person name="Karlsson M."/>
            <person name="Huettel B."/>
            <person name="Barry K.W."/>
            <person name="Haridas S."/>
            <person name="Chen C."/>
            <person name="Bauer D."/>
            <person name="Andreopoulos W."/>
            <person name="Pangilinan J."/>
            <person name="LaButti K."/>
            <person name="Riley R."/>
            <person name="Lipzen A."/>
            <person name="Clum A."/>
            <person name="Drula E."/>
            <person name="Henrissat B."/>
            <person name="Kohler A."/>
            <person name="Grigoriev I.V."/>
            <person name="Martin F.M."/>
            <person name="Hacquard S."/>
        </authorList>
    </citation>
    <scope>NUCLEOTIDE SEQUENCE</scope>
    <source>
        <strain evidence="3">MPI-SDFR-AT-0068</strain>
    </source>
</reference>
<dbReference type="Gene3D" id="3.90.180.10">
    <property type="entry name" value="Medium-chain alcohol dehydrogenases, catalytic domain"/>
    <property type="match status" value="1"/>
</dbReference>
<keyword evidence="2" id="KW-0560">Oxidoreductase</keyword>
<protein>
    <submittedName>
        <fullName evidence="3">Uncharacterized protein</fullName>
    </submittedName>
</protein>
<dbReference type="InterPro" id="IPR036291">
    <property type="entry name" value="NAD(P)-bd_dom_sf"/>
</dbReference>
<dbReference type="Pfam" id="PF13602">
    <property type="entry name" value="ADH_zinc_N_2"/>
    <property type="match status" value="1"/>
</dbReference>
<dbReference type="PANTHER" id="PTHR48106">
    <property type="entry name" value="QUINONE OXIDOREDUCTASE PIG3-RELATED"/>
    <property type="match status" value="1"/>
</dbReference>
<dbReference type="EMBL" id="JAGPXF010000005">
    <property type="protein sequence ID" value="KAH7242718.1"/>
    <property type="molecule type" value="Genomic_DNA"/>
</dbReference>
<keyword evidence="4" id="KW-1185">Reference proteome</keyword>
<evidence type="ECO:0000256" key="2">
    <source>
        <dbReference type="ARBA" id="ARBA00023002"/>
    </source>
</evidence>
<dbReference type="SUPFAM" id="SSF51735">
    <property type="entry name" value="NAD(P)-binding Rossmann-fold domains"/>
    <property type="match status" value="1"/>
</dbReference>
<accession>A0A8K0RZ25</accession>
<keyword evidence="1" id="KW-0521">NADP</keyword>
<dbReference type="AlphaFoldDB" id="A0A8K0RZ25"/>
<name>A0A8K0RZ25_9HYPO</name>
<sequence length="188" mass="20163">MIILICKAAINLAVDTGAVVTATTRSEAKFSALTGLGVFEAVLETPNLSECLRESHNFEKFDAVLDLIGNSTVVYSLQLVRRDGLVCLAGWLGGLDPIKGPAGPDESRGFNPLLQTASGVHLSFFGSFVFGTTEFPVSDVPLRGIVQKVADGKIDAKPWRTFKFNEIHAAHRAMENGEANGKMVVTVE</sequence>
<evidence type="ECO:0000313" key="4">
    <source>
        <dbReference type="Proteomes" id="UP000813427"/>
    </source>
</evidence>
<dbReference type="PANTHER" id="PTHR48106:SF18">
    <property type="entry name" value="QUINONE OXIDOREDUCTASE PIG3"/>
    <property type="match status" value="1"/>
</dbReference>
<gene>
    <name evidence="3" type="ORF">BKA59DRAFT_457285</name>
</gene>
<dbReference type="Proteomes" id="UP000813427">
    <property type="component" value="Unassembled WGS sequence"/>
</dbReference>
<dbReference type="Gene3D" id="3.40.50.720">
    <property type="entry name" value="NAD(P)-binding Rossmann-like Domain"/>
    <property type="match status" value="1"/>
</dbReference>
<dbReference type="GO" id="GO:0016651">
    <property type="term" value="F:oxidoreductase activity, acting on NAD(P)H"/>
    <property type="evidence" value="ECO:0007669"/>
    <property type="project" value="TreeGrafter"/>
</dbReference>
<proteinExistence type="predicted"/>